<dbReference type="Proteomes" id="UP000008311">
    <property type="component" value="Unassembled WGS sequence"/>
</dbReference>
<evidence type="ECO:0000313" key="1">
    <source>
        <dbReference type="EMBL" id="EEF35306.1"/>
    </source>
</evidence>
<dbReference type="AlphaFoldDB" id="B9SM43"/>
<accession>B9SM43</accession>
<proteinExistence type="predicted"/>
<keyword evidence="2" id="KW-1185">Reference proteome</keyword>
<evidence type="ECO:0000313" key="2">
    <source>
        <dbReference type="Proteomes" id="UP000008311"/>
    </source>
</evidence>
<sequence>MLNYNKNHPNIQIYVVEVVDPLTKIDVGDSEVNQNEDINMGGEGHVESMYTIDESESNDGIYVHMPEVETEAENGHMITINESYVILKGIFMKQLRVMGLMIVIMYLKI</sequence>
<gene>
    <name evidence="1" type="ORF">RCOM_0878150</name>
</gene>
<dbReference type="EMBL" id="EQ974025">
    <property type="protein sequence ID" value="EEF35306.1"/>
    <property type="molecule type" value="Genomic_DNA"/>
</dbReference>
<name>B9SM43_RICCO</name>
<dbReference type="InParanoid" id="B9SM43"/>
<organism evidence="1 2">
    <name type="scientific">Ricinus communis</name>
    <name type="common">Castor bean</name>
    <dbReference type="NCBI Taxonomy" id="3988"/>
    <lineage>
        <taxon>Eukaryota</taxon>
        <taxon>Viridiplantae</taxon>
        <taxon>Streptophyta</taxon>
        <taxon>Embryophyta</taxon>
        <taxon>Tracheophyta</taxon>
        <taxon>Spermatophyta</taxon>
        <taxon>Magnoliopsida</taxon>
        <taxon>eudicotyledons</taxon>
        <taxon>Gunneridae</taxon>
        <taxon>Pentapetalae</taxon>
        <taxon>rosids</taxon>
        <taxon>fabids</taxon>
        <taxon>Malpighiales</taxon>
        <taxon>Euphorbiaceae</taxon>
        <taxon>Acalyphoideae</taxon>
        <taxon>Acalypheae</taxon>
        <taxon>Ricinus</taxon>
    </lineage>
</organism>
<reference evidence="2" key="1">
    <citation type="journal article" date="2010" name="Nat. Biotechnol.">
        <title>Draft genome sequence of the oilseed species Ricinus communis.</title>
        <authorList>
            <person name="Chan A.P."/>
            <person name="Crabtree J."/>
            <person name="Zhao Q."/>
            <person name="Lorenzi H."/>
            <person name="Orvis J."/>
            <person name="Puiu D."/>
            <person name="Melake-Berhan A."/>
            <person name="Jones K.M."/>
            <person name="Redman J."/>
            <person name="Chen G."/>
            <person name="Cahoon E.B."/>
            <person name="Gedil M."/>
            <person name="Stanke M."/>
            <person name="Haas B.J."/>
            <person name="Wortman J.R."/>
            <person name="Fraser-Liggett C.M."/>
            <person name="Ravel J."/>
            <person name="Rabinowicz P.D."/>
        </authorList>
    </citation>
    <scope>NUCLEOTIDE SEQUENCE [LARGE SCALE GENOMIC DNA]</scope>
    <source>
        <strain evidence="2">cv. Hale</strain>
    </source>
</reference>
<protein>
    <submittedName>
        <fullName evidence="1">Uncharacterized protein</fullName>
    </submittedName>
</protein>